<reference evidence="2 3" key="1">
    <citation type="submission" date="2015-11" db="EMBL/GenBank/DDBJ databases">
        <title>Genomic analysis of 38 Legionella species identifies large and diverse effector repertoires.</title>
        <authorList>
            <person name="Burstein D."/>
            <person name="Amaro F."/>
            <person name="Zusman T."/>
            <person name="Lifshitz Z."/>
            <person name="Cohen O."/>
            <person name="Gilbert J.A."/>
            <person name="Pupko T."/>
            <person name="Shuman H.A."/>
            <person name="Segal G."/>
        </authorList>
    </citation>
    <scope>NUCLEOTIDE SEQUENCE [LARGE SCALE GENOMIC DNA]</scope>
    <source>
        <strain evidence="2 3">ATCC 49751</strain>
    </source>
</reference>
<dbReference type="Proteomes" id="UP000054869">
    <property type="component" value="Unassembled WGS sequence"/>
</dbReference>
<evidence type="ECO:0000256" key="1">
    <source>
        <dbReference type="SAM" id="Phobius"/>
    </source>
</evidence>
<keyword evidence="3" id="KW-1185">Reference proteome</keyword>
<accession>A0A0W0VX10</accession>
<organism evidence="2 3">
    <name type="scientific">Legionella lansingensis</name>
    <dbReference type="NCBI Taxonomy" id="45067"/>
    <lineage>
        <taxon>Bacteria</taxon>
        <taxon>Pseudomonadati</taxon>
        <taxon>Pseudomonadota</taxon>
        <taxon>Gammaproteobacteria</taxon>
        <taxon>Legionellales</taxon>
        <taxon>Legionellaceae</taxon>
        <taxon>Legionella</taxon>
    </lineage>
</organism>
<name>A0A0W0VX10_9GAMM</name>
<dbReference type="PATRIC" id="fig|45067.4.peg.448"/>
<dbReference type="EMBL" id="LNYI01000009">
    <property type="protein sequence ID" value="KTD24731.1"/>
    <property type="molecule type" value="Genomic_DNA"/>
</dbReference>
<evidence type="ECO:0000313" key="2">
    <source>
        <dbReference type="EMBL" id="KTD24731.1"/>
    </source>
</evidence>
<dbReference type="RefSeq" id="WP_028373729.1">
    <property type="nucleotide sequence ID" value="NZ_CAAAJD010000024.1"/>
</dbReference>
<protein>
    <recommendedName>
        <fullName evidence="4">Tetratricopeptide repeat protein</fullName>
    </recommendedName>
</protein>
<comment type="caution">
    <text evidence="2">The sequence shown here is derived from an EMBL/GenBank/DDBJ whole genome shotgun (WGS) entry which is preliminary data.</text>
</comment>
<keyword evidence="1" id="KW-0812">Transmembrane</keyword>
<gene>
    <name evidence="2" type="ORF">Llan_0425</name>
</gene>
<keyword evidence="1" id="KW-1133">Transmembrane helix</keyword>
<keyword evidence="1" id="KW-0472">Membrane</keyword>
<evidence type="ECO:0000313" key="3">
    <source>
        <dbReference type="Proteomes" id="UP000054869"/>
    </source>
</evidence>
<sequence length="142" mass="16161">MSLINETLNNLKEKSGKNDRIHSELPQNKANKKINKIKLLSFILIALSVAIVIFISVDHINYSSYYEKTNNLLYKMTTLIGTNSNEIEGTLPNSAQMQYYHALNMLNEGDTKQAASDLKKIIDKYPTFSPAKKAYDRLMESQ</sequence>
<evidence type="ECO:0008006" key="4">
    <source>
        <dbReference type="Google" id="ProtNLM"/>
    </source>
</evidence>
<feature type="transmembrane region" description="Helical" evidence="1">
    <location>
        <begin position="39"/>
        <end position="57"/>
    </location>
</feature>
<dbReference type="AlphaFoldDB" id="A0A0W0VX10"/>
<proteinExistence type="predicted"/>
<dbReference type="STRING" id="45067.Llan_0425"/>